<dbReference type="CDD" id="cd09917">
    <property type="entry name" value="F-box_SF"/>
    <property type="match status" value="1"/>
</dbReference>
<dbReference type="AlphaFoldDB" id="A0A9P6RRH2"/>
<comment type="caution">
    <text evidence="3">The sequence shown here is derived from an EMBL/GenBank/DDBJ whole genome shotgun (WGS) entry which is preliminary data.</text>
</comment>
<dbReference type="Proteomes" id="UP000738325">
    <property type="component" value="Unassembled WGS sequence"/>
</dbReference>
<dbReference type="InterPro" id="IPR001810">
    <property type="entry name" value="F-box_dom"/>
</dbReference>
<gene>
    <name evidence="3" type="ORF">BGZ99_008097</name>
</gene>
<proteinExistence type="predicted"/>
<feature type="region of interest" description="Disordered" evidence="1">
    <location>
        <begin position="162"/>
        <end position="195"/>
    </location>
</feature>
<evidence type="ECO:0000259" key="2">
    <source>
        <dbReference type="Pfam" id="PF12937"/>
    </source>
</evidence>
<dbReference type="Pfam" id="PF12937">
    <property type="entry name" value="F-box-like"/>
    <property type="match status" value="1"/>
</dbReference>
<protein>
    <recommendedName>
        <fullName evidence="2">F-box domain-containing protein</fullName>
    </recommendedName>
</protein>
<dbReference type="Gene3D" id="3.80.10.10">
    <property type="entry name" value="Ribonuclease Inhibitor"/>
    <property type="match status" value="1"/>
</dbReference>
<feature type="compositionally biased region" description="Pro residues" evidence="1">
    <location>
        <begin position="84"/>
        <end position="112"/>
    </location>
</feature>
<evidence type="ECO:0000313" key="4">
    <source>
        <dbReference type="Proteomes" id="UP000738325"/>
    </source>
</evidence>
<feature type="compositionally biased region" description="Polar residues" evidence="1">
    <location>
        <begin position="218"/>
        <end position="229"/>
    </location>
</feature>
<organism evidence="3 4">
    <name type="scientific">Dissophora globulifera</name>
    <dbReference type="NCBI Taxonomy" id="979702"/>
    <lineage>
        <taxon>Eukaryota</taxon>
        <taxon>Fungi</taxon>
        <taxon>Fungi incertae sedis</taxon>
        <taxon>Mucoromycota</taxon>
        <taxon>Mortierellomycotina</taxon>
        <taxon>Mortierellomycetes</taxon>
        <taxon>Mortierellales</taxon>
        <taxon>Mortierellaceae</taxon>
        <taxon>Dissophora</taxon>
    </lineage>
</organism>
<reference evidence="3" key="1">
    <citation type="journal article" date="2020" name="Fungal Divers.">
        <title>Resolving the Mortierellaceae phylogeny through synthesis of multi-gene phylogenetics and phylogenomics.</title>
        <authorList>
            <person name="Vandepol N."/>
            <person name="Liber J."/>
            <person name="Desiro A."/>
            <person name="Na H."/>
            <person name="Kennedy M."/>
            <person name="Barry K."/>
            <person name="Grigoriev I.V."/>
            <person name="Miller A.N."/>
            <person name="O'Donnell K."/>
            <person name="Stajich J.E."/>
            <person name="Bonito G."/>
        </authorList>
    </citation>
    <scope>NUCLEOTIDE SEQUENCE</scope>
    <source>
        <strain evidence="3">REB-010B</strain>
    </source>
</reference>
<dbReference type="InterPro" id="IPR032675">
    <property type="entry name" value="LRR_dom_sf"/>
</dbReference>
<name>A0A9P6RRH2_9FUNG</name>
<feature type="domain" description="F-box" evidence="2">
    <location>
        <begin position="245"/>
        <end position="298"/>
    </location>
</feature>
<accession>A0A9P6RRH2</accession>
<dbReference type="SUPFAM" id="SSF52047">
    <property type="entry name" value="RNI-like"/>
    <property type="match status" value="1"/>
</dbReference>
<feature type="region of interest" description="Disordered" evidence="1">
    <location>
        <begin position="213"/>
        <end position="234"/>
    </location>
</feature>
<dbReference type="EMBL" id="JAAAIP010000061">
    <property type="protein sequence ID" value="KAG0327226.1"/>
    <property type="molecule type" value="Genomic_DNA"/>
</dbReference>
<sequence length="703" mass="77769">MQFPQQAPTAASSAHYQPRSQFALLLSTWLRDHNATKASTHQRHNVIDSTANEHADADSDMQPKEEMPSWVFEDFQARIQSVPSPSPSPTPAPAPAPAPASAPPPALPPPSAAPSAQASTQDSSIVTTIPPASDVSLLIPDFDRLTTSDPSTPLPAAAAVLAAPSPQHQPRRQQPRHLAAESPASYKRSQAKFRQPWRRTRPEFVPRKVLAKRLPGTTEPSSAAVSKSLNGDVDTRAEPPSAIHVPHDILLAIFSYLPARAYAQQYYDRQQPSELVACSRVNMAWRIAALSTIWQAILLPDPMDRSCRRLLHFLASSYASANITGKNYNITEIIQRVEVDLLEATEFLAEERDFDEIDGMIPNPPASTDVSPMADNITTLLQFVAPFRTLSIQLPQEIESSAAEVLTMTTSLPTLEALTRGIQDAQVKELDMPSPMYCSVSTFPGMLNLISNLRDLKVLILGYSSRDWPLLRAVISLPLLENLCVFDSSWSNQIWIYLLSSLSTRLRGLTVIQGRRPLEGVVLRQGLAPHCRNLTSLSIPFIQLMSGPTPVLRDDDVIPVIKMCPGLQTINIAGQRLLSDAVLEVIAGLWGLQTLDIRDCSLMTGQNVKSVRWQSIQRVRMFGCGEISQEFMDLILQAWRNSVANVHRPTAGSGHNSTSTRFSSVLDFKADLEDPVEMGWVRQREDEPLLDLDEDHFFADWYK</sequence>
<evidence type="ECO:0000313" key="3">
    <source>
        <dbReference type="EMBL" id="KAG0327226.1"/>
    </source>
</evidence>
<keyword evidence="4" id="KW-1185">Reference proteome</keyword>
<dbReference type="OrthoDB" id="550575at2759"/>
<dbReference type="Gene3D" id="1.20.1280.50">
    <property type="match status" value="1"/>
</dbReference>
<evidence type="ECO:0000256" key="1">
    <source>
        <dbReference type="SAM" id="MobiDB-lite"/>
    </source>
</evidence>
<feature type="compositionally biased region" description="Basic and acidic residues" evidence="1">
    <location>
        <begin position="51"/>
        <end position="65"/>
    </location>
</feature>
<feature type="region of interest" description="Disordered" evidence="1">
    <location>
        <begin position="36"/>
        <end position="65"/>
    </location>
</feature>
<feature type="region of interest" description="Disordered" evidence="1">
    <location>
        <begin position="80"/>
        <end position="124"/>
    </location>
</feature>